<evidence type="ECO:0000313" key="2">
    <source>
        <dbReference type="Proteomes" id="UP000078541"/>
    </source>
</evidence>
<name>A0A151JT45_9HYME</name>
<proteinExistence type="predicted"/>
<sequence>MIPPPPSSSPPPSISPSFSNVLMERIFLDIPPLTPDSSVISIPVSPRGISSPTNSVEFLEKIPPLPPISYFCIQESDTFESLIRQFPRTTACILEEIFIIDPYYFDLHEIRYGISQPPRSGIYFGFRQSIFSSGGILFQSFSSFLRYYL</sequence>
<dbReference type="AlphaFoldDB" id="A0A151JT45"/>
<gene>
    <name evidence="1" type="ORF">ALC56_15016</name>
</gene>
<keyword evidence="2" id="KW-1185">Reference proteome</keyword>
<evidence type="ECO:0000313" key="1">
    <source>
        <dbReference type="EMBL" id="KYN30690.1"/>
    </source>
</evidence>
<organism evidence="1 2">
    <name type="scientific">Trachymyrmex septentrionalis</name>
    <dbReference type="NCBI Taxonomy" id="34720"/>
    <lineage>
        <taxon>Eukaryota</taxon>
        <taxon>Metazoa</taxon>
        <taxon>Ecdysozoa</taxon>
        <taxon>Arthropoda</taxon>
        <taxon>Hexapoda</taxon>
        <taxon>Insecta</taxon>
        <taxon>Pterygota</taxon>
        <taxon>Neoptera</taxon>
        <taxon>Endopterygota</taxon>
        <taxon>Hymenoptera</taxon>
        <taxon>Apocrita</taxon>
        <taxon>Aculeata</taxon>
        <taxon>Formicoidea</taxon>
        <taxon>Formicidae</taxon>
        <taxon>Myrmicinae</taxon>
        <taxon>Trachymyrmex</taxon>
    </lineage>
</organism>
<accession>A0A151JT45</accession>
<dbReference type="EMBL" id="KQ982007">
    <property type="protein sequence ID" value="KYN30690.1"/>
    <property type="molecule type" value="Genomic_DNA"/>
</dbReference>
<reference evidence="1 2" key="1">
    <citation type="submission" date="2016-03" db="EMBL/GenBank/DDBJ databases">
        <title>Trachymyrmex septentrionalis WGS genome.</title>
        <authorList>
            <person name="Nygaard S."/>
            <person name="Hu H."/>
            <person name="Boomsma J."/>
            <person name="Zhang G."/>
        </authorList>
    </citation>
    <scope>NUCLEOTIDE SEQUENCE [LARGE SCALE GENOMIC DNA]</scope>
    <source>
        <strain evidence="1">Tsep2-gDNA-1</strain>
        <tissue evidence="1">Whole body</tissue>
    </source>
</reference>
<dbReference type="Proteomes" id="UP000078541">
    <property type="component" value="Unassembled WGS sequence"/>
</dbReference>
<protein>
    <submittedName>
        <fullName evidence="1">Uncharacterized protein</fullName>
    </submittedName>
</protein>